<comment type="caution">
    <text evidence="1">The sequence shown here is derived from an EMBL/GenBank/DDBJ whole genome shotgun (WGS) entry which is preliminary data.</text>
</comment>
<name>A0A8S1QTB4_9CILI</name>
<evidence type="ECO:0000313" key="2">
    <source>
        <dbReference type="Proteomes" id="UP000692954"/>
    </source>
</evidence>
<dbReference type="EMBL" id="CAJJDN010000119">
    <property type="protein sequence ID" value="CAD8118948.1"/>
    <property type="molecule type" value="Genomic_DNA"/>
</dbReference>
<gene>
    <name evidence="1" type="ORF">PSON_ATCC_30995.1.T1190067</name>
</gene>
<accession>A0A8S1QTB4</accession>
<organism evidence="1 2">
    <name type="scientific">Paramecium sonneborni</name>
    <dbReference type="NCBI Taxonomy" id="65129"/>
    <lineage>
        <taxon>Eukaryota</taxon>
        <taxon>Sar</taxon>
        <taxon>Alveolata</taxon>
        <taxon>Ciliophora</taxon>
        <taxon>Intramacronucleata</taxon>
        <taxon>Oligohymenophorea</taxon>
        <taxon>Peniculida</taxon>
        <taxon>Parameciidae</taxon>
        <taxon>Paramecium</taxon>
    </lineage>
</organism>
<evidence type="ECO:0000313" key="1">
    <source>
        <dbReference type="EMBL" id="CAD8118948.1"/>
    </source>
</evidence>
<keyword evidence="2" id="KW-1185">Reference proteome</keyword>
<dbReference type="Proteomes" id="UP000692954">
    <property type="component" value="Unassembled WGS sequence"/>
</dbReference>
<sequence>MKSTRIFGVTNLKRQRNEEKKMRKQMNLQKLQENQRYFGLKHV</sequence>
<dbReference type="AlphaFoldDB" id="A0A8S1QTB4"/>
<reference evidence="1" key="1">
    <citation type="submission" date="2021-01" db="EMBL/GenBank/DDBJ databases">
        <authorList>
            <consortium name="Genoscope - CEA"/>
            <person name="William W."/>
        </authorList>
    </citation>
    <scope>NUCLEOTIDE SEQUENCE</scope>
</reference>
<protein>
    <submittedName>
        <fullName evidence="1">Uncharacterized protein</fullName>
    </submittedName>
</protein>
<proteinExistence type="predicted"/>